<reference evidence="1" key="1">
    <citation type="submission" date="2019-08" db="EMBL/GenBank/DDBJ databases">
        <authorList>
            <person name="Kucharzyk K."/>
            <person name="Murdoch R.W."/>
            <person name="Higgins S."/>
            <person name="Loffler F."/>
        </authorList>
    </citation>
    <scope>NUCLEOTIDE SEQUENCE</scope>
</reference>
<evidence type="ECO:0000313" key="1">
    <source>
        <dbReference type="EMBL" id="MPM81400.1"/>
    </source>
</evidence>
<sequence length="370" mass="42046">MGLLQGKLRFTGDAYVRTTKDMFTVGIDLPAVFGATPPKGNYADMTTKGWELSLSWQDKFNVVNKPFHYNIRVTMADYLSKLDKYNNPEKDLGGYLDARVNYYEGMTLGEIWGYVTEGFFTSLDDVKNHASQNLYFASNSGTWLPGDIKFKDLNDDKVINYGTNKVGDPGDRKVIGNSTPRYTYSINLGAEWNGIFLSAFFQGVGKQDWWPGTDNALFWGQYNRPYNNIPSSMIGNIWSEDNPNTYFPRYRGYVALQSTRELSVVQTRYLQNVAYIRLKNMQLGYNFPKKILWPLKMEAARVYLTAENLWCWSPLYKHTKNFDVANIYGEDMEAKATAESGGTNSIISNGGYSYNYPILKSISAGLSITF</sequence>
<name>A0A645CW66_9ZZZZ</name>
<protein>
    <recommendedName>
        <fullName evidence="2">TonB-dependent receptor SusC</fullName>
    </recommendedName>
</protein>
<organism evidence="1">
    <name type="scientific">bioreactor metagenome</name>
    <dbReference type="NCBI Taxonomy" id="1076179"/>
    <lineage>
        <taxon>unclassified sequences</taxon>
        <taxon>metagenomes</taxon>
        <taxon>ecological metagenomes</taxon>
    </lineage>
</organism>
<dbReference type="EMBL" id="VSSQ01030756">
    <property type="protein sequence ID" value="MPM81400.1"/>
    <property type="molecule type" value="Genomic_DNA"/>
</dbReference>
<comment type="caution">
    <text evidence="1">The sequence shown here is derived from an EMBL/GenBank/DDBJ whole genome shotgun (WGS) entry which is preliminary data.</text>
</comment>
<proteinExistence type="predicted"/>
<gene>
    <name evidence="1" type="ORF">SDC9_128453</name>
</gene>
<evidence type="ECO:0008006" key="2">
    <source>
        <dbReference type="Google" id="ProtNLM"/>
    </source>
</evidence>
<dbReference type="AlphaFoldDB" id="A0A645CW66"/>
<accession>A0A645CW66</accession>
<dbReference type="SUPFAM" id="SSF56935">
    <property type="entry name" value="Porins"/>
    <property type="match status" value="1"/>
</dbReference>